<accession>A0AAN7BA03</accession>
<keyword evidence="4" id="KW-1185">Reference proteome</keyword>
<feature type="compositionally biased region" description="Polar residues" evidence="1">
    <location>
        <begin position="729"/>
        <end position="747"/>
    </location>
</feature>
<dbReference type="EMBL" id="MU858055">
    <property type="protein sequence ID" value="KAK4218136.1"/>
    <property type="molecule type" value="Genomic_DNA"/>
</dbReference>
<evidence type="ECO:0000256" key="1">
    <source>
        <dbReference type="SAM" id="MobiDB-lite"/>
    </source>
</evidence>
<feature type="compositionally biased region" description="Low complexity" evidence="1">
    <location>
        <begin position="395"/>
        <end position="409"/>
    </location>
</feature>
<feature type="compositionally biased region" description="Low complexity" evidence="1">
    <location>
        <begin position="145"/>
        <end position="162"/>
    </location>
</feature>
<feature type="compositionally biased region" description="Polar residues" evidence="1">
    <location>
        <begin position="707"/>
        <end position="722"/>
    </location>
</feature>
<feature type="region of interest" description="Disordered" evidence="1">
    <location>
        <begin position="674"/>
        <end position="858"/>
    </location>
</feature>
<dbReference type="AlphaFoldDB" id="A0AAN7BA03"/>
<proteinExistence type="predicted"/>
<feature type="compositionally biased region" description="Basic and acidic residues" evidence="1">
    <location>
        <begin position="811"/>
        <end position="825"/>
    </location>
</feature>
<name>A0AAN7BA03_9PEZI</name>
<dbReference type="InterPro" id="IPR000095">
    <property type="entry name" value="CRIB_dom"/>
</dbReference>
<evidence type="ECO:0000259" key="2">
    <source>
        <dbReference type="PROSITE" id="PS50108"/>
    </source>
</evidence>
<organism evidence="3 4">
    <name type="scientific">Rhypophila decipiens</name>
    <dbReference type="NCBI Taxonomy" id="261697"/>
    <lineage>
        <taxon>Eukaryota</taxon>
        <taxon>Fungi</taxon>
        <taxon>Dikarya</taxon>
        <taxon>Ascomycota</taxon>
        <taxon>Pezizomycotina</taxon>
        <taxon>Sordariomycetes</taxon>
        <taxon>Sordariomycetidae</taxon>
        <taxon>Sordariales</taxon>
        <taxon>Naviculisporaceae</taxon>
        <taxon>Rhypophila</taxon>
    </lineage>
</organism>
<feature type="compositionally biased region" description="Low complexity" evidence="1">
    <location>
        <begin position="118"/>
        <end position="134"/>
    </location>
</feature>
<feature type="region of interest" description="Disordered" evidence="1">
    <location>
        <begin position="1"/>
        <end position="218"/>
    </location>
</feature>
<comment type="caution">
    <text evidence="3">The sequence shown here is derived from an EMBL/GenBank/DDBJ whole genome shotgun (WGS) entry which is preliminary data.</text>
</comment>
<dbReference type="PROSITE" id="PS50108">
    <property type="entry name" value="CRIB"/>
    <property type="match status" value="1"/>
</dbReference>
<feature type="region of interest" description="Disordered" evidence="1">
    <location>
        <begin position="298"/>
        <end position="409"/>
    </location>
</feature>
<feature type="compositionally biased region" description="Basic and acidic residues" evidence="1">
    <location>
        <begin position="259"/>
        <end position="275"/>
    </location>
</feature>
<feature type="compositionally biased region" description="Polar residues" evidence="1">
    <location>
        <begin position="189"/>
        <end position="199"/>
    </location>
</feature>
<evidence type="ECO:0000313" key="3">
    <source>
        <dbReference type="EMBL" id="KAK4218136.1"/>
    </source>
</evidence>
<dbReference type="Proteomes" id="UP001301769">
    <property type="component" value="Unassembled WGS sequence"/>
</dbReference>
<feature type="compositionally biased region" description="Basic residues" evidence="1">
    <location>
        <begin position="59"/>
        <end position="68"/>
    </location>
</feature>
<protein>
    <recommendedName>
        <fullName evidence="2">CRIB domain-containing protein</fullName>
    </recommendedName>
</protein>
<gene>
    <name evidence="3" type="ORF">QBC37DRAFT_275728</name>
</gene>
<reference evidence="3" key="2">
    <citation type="submission" date="2023-05" db="EMBL/GenBank/DDBJ databases">
        <authorList>
            <consortium name="Lawrence Berkeley National Laboratory"/>
            <person name="Steindorff A."/>
            <person name="Hensen N."/>
            <person name="Bonometti L."/>
            <person name="Westerberg I."/>
            <person name="Brannstrom I.O."/>
            <person name="Guillou S."/>
            <person name="Cros-Aarteil S."/>
            <person name="Calhoun S."/>
            <person name="Haridas S."/>
            <person name="Kuo A."/>
            <person name="Mondo S."/>
            <person name="Pangilinan J."/>
            <person name="Riley R."/>
            <person name="Labutti K."/>
            <person name="Andreopoulos B."/>
            <person name="Lipzen A."/>
            <person name="Chen C."/>
            <person name="Yanf M."/>
            <person name="Daum C."/>
            <person name="Ng V."/>
            <person name="Clum A."/>
            <person name="Ohm R."/>
            <person name="Martin F."/>
            <person name="Silar P."/>
            <person name="Natvig D."/>
            <person name="Lalanne C."/>
            <person name="Gautier V."/>
            <person name="Ament-Velasquez S.L."/>
            <person name="Kruys A."/>
            <person name="Hutchinson M.I."/>
            <person name="Powell A.J."/>
            <person name="Barry K."/>
            <person name="Miller A.N."/>
            <person name="Grigoriev I.V."/>
            <person name="Debuchy R."/>
            <person name="Gladieux P."/>
            <person name="Thoren M.H."/>
            <person name="Johannesson H."/>
        </authorList>
    </citation>
    <scope>NUCLEOTIDE SEQUENCE</scope>
    <source>
        <strain evidence="3">PSN293</strain>
    </source>
</reference>
<feature type="region of interest" description="Disordered" evidence="1">
    <location>
        <begin position="257"/>
        <end position="285"/>
    </location>
</feature>
<feature type="compositionally biased region" description="Low complexity" evidence="1">
    <location>
        <begin position="25"/>
        <end position="36"/>
    </location>
</feature>
<evidence type="ECO:0000313" key="4">
    <source>
        <dbReference type="Proteomes" id="UP001301769"/>
    </source>
</evidence>
<reference evidence="3" key="1">
    <citation type="journal article" date="2023" name="Mol. Phylogenet. Evol.">
        <title>Genome-scale phylogeny and comparative genomics of the fungal order Sordariales.</title>
        <authorList>
            <person name="Hensen N."/>
            <person name="Bonometti L."/>
            <person name="Westerberg I."/>
            <person name="Brannstrom I.O."/>
            <person name="Guillou S."/>
            <person name="Cros-Aarteil S."/>
            <person name="Calhoun S."/>
            <person name="Haridas S."/>
            <person name="Kuo A."/>
            <person name="Mondo S."/>
            <person name="Pangilinan J."/>
            <person name="Riley R."/>
            <person name="LaButti K."/>
            <person name="Andreopoulos B."/>
            <person name="Lipzen A."/>
            <person name="Chen C."/>
            <person name="Yan M."/>
            <person name="Daum C."/>
            <person name="Ng V."/>
            <person name="Clum A."/>
            <person name="Steindorff A."/>
            <person name="Ohm R.A."/>
            <person name="Martin F."/>
            <person name="Silar P."/>
            <person name="Natvig D.O."/>
            <person name="Lalanne C."/>
            <person name="Gautier V."/>
            <person name="Ament-Velasquez S.L."/>
            <person name="Kruys A."/>
            <person name="Hutchinson M.I."/>
            <person name="Powell A.J."/>
            <person name="Barry K."/>
            <person name="Miller A.N."/>
            <person name="Grigoriev I.V."/>
            <person name="Debuchy R."/>
            <person name="Gladieux P."/>
            <person name="Hiltunen Thoren M."/>
            <person name="Johannesson H."/>
        </authorList>
    </citation>
    <scope>NUCLEOTIDE SEQUENCE</scope>
    <source>
        <strain evidence="3">PSN293</strain>
    </source>
</reference>
<sequence>MNMWAVSAMPVYSVEPDTRRKGGKKSSISKTASSLGFPPKLASPASPAREQQQQQQHRQQIHHVHHQPQHQYQPHDPSGLGVFLEPAIDGPPSPESIRAQMKRAATANAKDKEKHQSHQTTSSGSSSLRSLTSTDRPSWENALDGLTLSRKSSGRSTSSSMPSRERPESVQIFGKTIFNRRGKFRRESSAQSSVYSGELSTDALVPPGTPSASSRDSTIPAFFSRRRAASRAEPHDETGPARKFQISEPYNFQHVTHTQNDHAQRASRRAEDMHFSDFSSDNLPLTEEDETITSLEPHARINLNRPPSVLHKPTSPPRRLVKHTQSQDHLRIPPPRPPRSPIEQVFVASPPIPPPRISSRASIRNDDFDPLVNGSIDRPHTAGSFRHPQPLSFGSDASVSPPSTSHSYYPSSDMDAIPEHCYGRFSTPDDANWPLPCSTTVSFDSTLPQVPEEEESAFVSKRSHTSMASISSLRGSQSVPMLRMMSANQDEDSRRRSSGASDTLGRLDMLAAQRALRAALIEGNGGESLPRESWEDDIDYCYEHAAEADCDYAWERPSLELSRETDSVTPVEDQARRVPSCEVSPSMLTPAQFDVPALSPASQVSSVAGVEAITPTVYGAPRASNFSLPRTDVPKPGLLNVRRSSDASSFKESHGFTLSPSLLIPNDFHQQMMASESDVAESRGSSYHHYDESGVSPTDMSAALAQNRVSASTTGTMESTRSGFERHASTASTSTDFTRLTMSTSSLEIEGSLPGSEPLHRFPSFESSKMEGKGAMPTVSESEEMTGELSPVPRPQFLSQHGSDPNLVKLGAEEPMSHRRKESLQARRGRARTTSLSTPPPPNQYALFPSVHMSGHRI</sequence>
<feature type="domain" description="CRIB" evidence="2">
    <location>
        <begin position="246"/>
        <end position="259"/>
    </location>
</feature>